<dbReference type="InterPro" id="IPR016039">
    <property type="entry name" value="Thiolase-like"/>
</dbReference>
<dbReference type="Gene3D" id="3.40.47.10">
    <property type="match status" value="2"/>
</dbReference>
<dbReference type="SMART" id="SM00827">
    <property type="entry name" value="PKS_AT"/>
    <property type="match status" value="1"/>
</dbReference>
<feature type="region of interest" description="N-terminal hotdog fold" evidence="4">
    <location>
        <begin position="1000"/>
        <end position="1132"/>
    </location>
</feature>
<keyword evidence="3" id="KW-0808">Transferase</keyword>
<dbReference type="InterPro" id="IPR049900">
    <property type="entry name" value="PKS_mFAS_DH"/>
</dbReference>
<dbReference type="InterPro" id="IPR036736">
    <property type="entry name" value="ACP-like_sf"/>
</dbReference>
<feature type="domain" description="PKS/mFAS DH" evidence="8">
    <location>
        <begin position="1000"/>
        <end position="1308"/>
    </location>
</feature>
<dbReference type="InterPro" id="IPR032088">
    <property type="entry name" value="SAT"/>
</dbReference>
<dbReference type="Pfam" id="PF16073">
    <property type="entry name" value="SAT"/>
    <property type="match status" value="1"/>
</dbReference>
<dbReference type="Pfam" id="PF00975">
    <property type="entry name" value="Thioesterase"/>
    <property type="match status" value="1"/>
</dbReference>
<evidence type="ECO:0000256" key="4">
    <source>
        <dbReference type="PROSITE-ProRule" id="PRU01363"/>
    </source>
</evidence>
<dbReference type="SUPFAM" id="SSF55048">
    <property type="entry name" value="Probable ACP-binding domain of malonyl-CoA ACP transacylase"/>
    <property type="match status" value="1"/>
</dbReference>
<evidence type="ECO:0000256" key="5">
    <source>
        <dbReference type="SAM" id="MobiDB-lite"/>
    </source>
</evidence>
<dbReference type="PROSITE" id="PS00012">
    <property type="entry name" value="PHOSPHOPANTETHEINE"/>
    <property type="match status" value="1"/>
</dbReference>
<dbReference type="InterPro" id="IPR014030">
    <property type="entry name" value="Ketoacyl_synth_N"/>
</dbReference>
<dbReference type="SUPFAM" id="SSF47336">
    <property type="entry name" value="ACP-like"/>
    <property type="match status" value="2"/>
</dbReference>
<dbReference type="PANTHER" id="PTHR43775">
    <property type="entry name" value="FATTY ACID SYNTHASE"/>
    <property type="match status" value="1"/>
</dbReference>
<dbReference type="Pfam" id="PF14765">
    <property type="entry name" value="PS-DH"/>
    <property type="match status" value="1"/>
</dbReference>
<name>A0A2C5X8T6_9HYPO</name>
<evidence type="ECO:0000259" key="8">
    <source>
        <dbReference type="PROSITE" id="PS52019"/>
    </source>
</evidence>
<comment type="caution">
    <text evidence="9">The sequence shown here is derived from an EMBL/GenBank/DDBJ whole genome shotgun (WGS) entry which is preliminary data.</text>
</comment>
<dbReference type="Pfam" id="PF00698">
    <property type="entry name" value="Acyl_transf_1"/>
    <property type="match status" value="1"/>
</dbReference>
<dbReference type="PROSITE" id="PS52004">
    <property type="entry name" value="KS3_2"/>
    <property type="match status" value="1"/>
</dbReference>
<evidence type="ECO:0000313" key="9">
    <source>
        <dbReference type="EMBL" id="PHH61729.1"/>
    </source>
</evidence>
<evidence type="ECO:0000256" key="1">
    <source>
        <dbReference type="ARBA" id="ARBA00022450"/>
    </source>
</evidence>
<dbReference type="InterPro" id="IPR014043">
    <property type="entry name" value="Acyl_transferase_dom"/>
</dbReference>
<dbReference type="Pfam" id="PF22621">
    <property type="entry name" value="CurL-like_PKS_C"/>
    <property type="match status" value="1"/>
</dbReference>
<feature type="active site" description="Proton donor; for dehydratase activity" evidence="4">
    <location>
        <position position="1220"/>
    </location>
</feature>
<gene>
    <name evidence="9" type="ORF">CDD81_8021</name>
</gene>
<dbReference type="SMART" id="SM00825">
    <property type="entry name" value="PKS_KS"/>
    <property type="match status" value="1"/>
</dbReference>
<keyword evidence="10" id="KW-1185">Reference proteome</keyword>
<dbReference type="Pfam" id="PF02801">
    <property type="entry name" value="Ketoacyl-synt_C"/>
    <property type="match status" value="1"/>
</dbReference>
<dbReference type="PANTHER" id="PTHR43775:SF37">
    <property type="entry name" value="SI:DKEY-61P9.11"/>
    <property type="match status" value="1"/>
</dbReference>
<dbReference type="InterPro" id="IPR016036">
    <property type="entry name" value="Malonyl_transacylase_ACP-bd"/>
</dbReference>
<dbReference type="InterPro" id="IPR030918">
    <property type="entry name" value="PT_fungal_PKS"/>
</dbReference>
<dbReference type="InterPro" id="IPR050091">
    <property type="entry name" value="PKS_NRPS_Biosynth_Enz"/>
</dbReference>
<dbReference type="Gene3D" id="3.30.70.3290">
    <property type="match status" value="1"/>
</dbReference>
<feature type="region of interest" description="Disordered" evidence="5">
    <location>
        <begin position="1316"/>
        <end position="1341"/>
    </location>
</feature>
<feature type="domain" description="Carrier" evidence="6">
    <location>
        <begin position="1484"/>
        <end position="1561"/>
    </location>
</feature>
<dbReference type="STRING" id="1399860.A0A2C5X8T6"/>
<dbReference type="Proteomes" id="UP000226192">
    <property type="component" value="Unassembled WGS sequence"/>
</dbReference>
<keyword evidence="1" id="KW-0596">Phosphopantetheine</keyword>
<evidence type="ECO:0008006" key="11">
    <source>
        <dbReference type="Google" id="ProtNLM"/>
    </source>
</evidence>
<organism evidence="9 10">
    <name type="scientific">Ophiocordyceps australis</name>
    <dbReference type="NCBI Taxonomy" id="1399860"/>
    <lineage>
        <taxon>Eukaryota</taxon>
        <taxon>Fungi</taxon>
        <taxon>Dikarya</taxon>
        <taxon>Ascomycota</taxon>
        <taxon>Pezizomycotina</taxon>
        <taxon>Sordariomycetes</taxon>
        <taxon>Hypocreomycetidae</taxon>
        <taxon>Hypocreales</taxon>
        <taxon>Ophiocordycipitaceae</taxon>
        <taxon>Ophiocordyceps</taxon>
    </lineage>
</organism>
<dbReference type="OrthoDB" id="329835at2759"/>
<dbReference type="InterPro" id="IPR014031">
    <property type="entry name" value="Ketoacyl_synth_C"/>
</dbReference>
<keyword evidence="2" id="KW-0597">Phosphoprotein</keyword>
<dbReference type="InterPro" id="IPR006162">
    <property type="entry name" value="Ppantetheine_attach_site"/>
</dbReference>
<dbReference type="InterPro" id="IPR009081">
    <property type="entry name" value="PP-bd_ACP"/>
</dbReference>
<dbReference type="InterPro" id="IPR020841">
    <property type="entry name" value="PKS_Beta-ketoAc_synthase_dom"/>
</dbReference>
<feature type="region of interest" description="C-terminal hotdog fold" evidence="4">
    <location>
        <begin position="1160"/>
        <end position="1308"/>
    </location>
</feature>
<protein>
    <recommendedName>
        <fullName evidence="11">Carrier domain-containing protein</fullName>
    </recommendedName>
</protein>
<dbReference type="InterPro" id="IPR001031">
    <property type="entry name" value="Thioesterase"/>
</dbReference>
<dbReference type="Gene3D" id="1.10.1200.10">
    <property type="entry name" value="ACP-like"/>
    <property type="match status" value="2"/>
</dbReference>
<dbReference type="Pfam" id="PF00109">
    <property type="entry name" value="ketoacyl-synt"/>
    <property type="match status" value="2"/>
</dbReference>
<proteinExistence type="predicted"/>
<dbReference type="InterPro" id="IPR029058">
    <property type="entry name" value="AB_hydrolase_fold"/>
</dbReference>
<dbReference type="Gene3D" id="3.40.366.10">
    <property type="entry name" value="Malonyl-Coenzyme A Acyl Carrier Protein, domain 2"/>
    <property type="match status" value="2"/>
</dbReference>
<dbReference type="PROSITE" id="PS52019">
    <property type="entry name" value="PKS_MFAS_DH"/>
    <property type="match status" value="1"/>
</dbReference>
<dbReference type="EMBL" id="NJET01000094">
    <property type="protein sequence ID" value="PHH61729.1"/>
    <property type="molecule type" value="Genomic_DNA"/>
</dbReference>
<dbReference type="SUPFAM" id="SSF53901">
    <property type="entry name" value="Thiolase-like"/>
    <property type="match status" value="1"/>
</dbReference>
<evidence type="ECO:0000256" key="2">
    <source>
        <dbReference type="ARBA" id="ARBA00022553"/>
    </source>
</evidence>
<dbReference type="Pfam" id="PF00550">
    <property type="entry name" value="PP-binding"/>
    <property type="match status" value="2"/>
</dbReference>
<dbReference type="PROSITE" id="PS50075">
    <property type="entry name" value="CARRIER"/>
    <property type="match status" value="2"/>
</dbReference>
<dbReference type="FunFam" id="3.10.129.110:FF:000001">
    <property type="entry name" value="Sterigmatocystin biosynthesis polyketide synthase"/>
    <property type="match status" value="1"/>
</dbReference>
<dbReference type="CDD" id="cd00833">
    <property type="entry name" value="PKS"/>
    <property type="match status" value="1"/>
</dbReference>
<accession>A0A2C5X8T6</accession>
<dbReference type="GO" id="GO:0044550">
    <property type="term" value="P:secondary metabolite biosynthetic process"/>
    <property type="evidence" value="ECO:0007669"/>
    <property type="project" value="TreeGrafter"/>
</dbReference>
<dbReference type="InterPro" id="IPR049551">
    <property type="entry name" value="PKS_DH_C"/>
</dbReference>
<dbReference type="SUPFAM" id="SSF53474">
    <property type="entry name" value="alpha/beta-Hydrolases"/>
    <property type="match status" value="1"/>
</dbReference>
<dbReference type="InterPro" id="IPR016035">
    <property type="entry name" value="Acyl_Trfase/lysoPLipase"/>
</dbReference>
<dbReference type="SUPFAM" id="SSF52151">
    <property type="entry name" value="FabD/lysophospholipase-like"/>
    <property type="match status" value="1"/>
</dbReference>
<evidence type="ECO:0000259" key="6">
    <source>
        <dbReference type="PROSITE" id="PS50075"/>
    </source>
</evidence>
<reference evidence="9 10" key="1">
    <citation type="submission" date="2017-06" db="EMBL/GenBank/DDBJ databases">
        <title>Ant-infecting Ophiocordyceps genomes reveal a high diversity of potential behavioral manipulation genes and a possible major role for enterotoxins.</title>
        <authorList>
            <person name="De Bekker C."/>
            <person name="Evans H.C."/>
            <person name="Brachmann A."/>
            <person name="Hughes D.P."/>
        </authorList>
    </citation>
    <scope>NUCLEOTIDE SEQUENCE [LARGE SCALE GENOMIC DNA]</scope>
    <source>
        <strain evidence="9 10">Map64</strain>
    </source>
</reference>
<feature type="domain" description="Ketosynthase family 3 (KS3)" evidence="7">
    <location>
        <begin position="168"/>
        <end position="516"/>
    </location>
</feature>
<dbReference type="Gene3D" id="3.10.129.110">
    <property type="entry name" value="Polyketide synthase dehydratase"/>
    <property type="match status" value="1"/>
</dbReference>
<dbReference type="GO" id="GO:0004312">
    <property type="term" value="F:fatty acid synthase activity"/>
    <property type="evidence" value="ECO:0007669"/>
    <property type="project" value="TreeGrafter"/>
</dbReference>
<dbReference type="InterPro" id="IPR042104">
    <property type="entry name" value="PKS_dehydratase_sf"/>
</dbReference>
<dbReference type="NCBIfam" id="TIGR04532">
    <property type="entry name" value="PT_fungal_PKS"/>
    <property type="match status" value="1"/>
</dbReference>
<feature type="active site" description="Proton acceptor; for dehydratase activity" evidence="4">
    <location>
        <position position="1032"/>
    </location>
</feature>
<evidence type="ECO:0000259" key="7">
    <source>
        <dbReference type="PROSITE" id="PS52004"/>
    </source>
</evidence>
<evidence type="ECO:0000313" key="10">
    <source>
        <dbReference type="Proteomes" id="UP000226192"/>
    </source>
</evidence>
<dbReference type="InterPro" id="IPR001227">
    <property type="entry name" value="Ac_transferase_dom_sf"/>
</dbReference>
<dbReference type="Gene3D" id="3.40.50.1820">
    <property type="entry name" value="alpha/beta hydrolase"/>
    <property type="match status" value="1"/>
</dbReference>
<sequence>MPLNVFTNRLSDTHAFFAHFCREDKPGVLAANFIQQASLALQDEILAASRAQHGPLPPCFRSLKQLSDQHRAAPIKHVGVESALTCAAQLCHYIDRVEKEAPDADRHLVGFGIGLLAATAAASASSPAALLSQAIDAVVMAFRVGSLYSFPWLAVDEAEQRLASFHESRGVPVASQAHRLGSEGEPILRCEEDARLAWPVVSSDGPMMLSSATMLAKELNPVLGSHGATGKAKLAILLTQGRDVHRGVPSDRFSMAHPGAFDPRFFNMSPREALQTDPMQRLALVTAYEALETAGFTSDDWREINAAQDIDTYYITGGIRAFGPGRINYFFGFSGPSVNAGECDTALFLSRKGPCATFDDAADGYCRADACASVVVKRLDDALADGDAVLAVVLGSATNHSAEAVSITHPHGPTQSALSSAILDDAGVDALDVDYVEMHGTGTQAGDSTEMLSDRPLFLGSVKSNHNMIPPHIGIKPGSAINSGARPLARSDGKPRRIFINNFSAAGGNTGLLLQDAPARPSAALHDARQHHVVSVTAKSKAALVRNAQRLAAFMAQNPDTPLAHIAYTTTARRMQHNWRIAVSASSLEEARQAIETRAADANGLVAASSKPSAIPFLFTGQGSVYAGMGKQLYSQHSVFRDALADFERIAKIHSLPSFIAHVIDDSSQETSPVVTQLALCCFQMALVRLWASWGVKPSLVMGHSLGEYAALNAAGVLSASDTIYLVGERARLVVAKCEPGTHAMLAVRSPVVSVVDVLAKAALSAKVTVTCINSPQETVLGGKIDHVSAAADKLGEACIKSTQLRVPFAFHSDQVDPILHHLEAKAGVVTWSTAQVPIVSPLLGRQVEQGELNASYLRDHARKPVNFLGALLSAQTVASVDERAQWIEIGPHAVCVNMAKAALGSSTLAVPSARRNESTHKVLSNTLAVLHERGISFDWNEFHRESASASSLVDLPAYSFDEKNYWIEYKGDWTLTRKANGIAKAPVAEKPKLSTTSVHGITSEEIRGDVAVVETHTNLSRPDTTPLAMGHLCNGAPLCPASVYADMAMTVADYAYRQLRPEAPRPGLDVANLQIPHALVFDETLDAHVLRCSVEANASAGEAHVTFFSIQPHGKRVDHATCMVYYGNLDHWTAEFDRMSFLVKARMDALLAPEMASQVSRLGRKLTYKLFSNLVEYESRYQGMSQVYLNSGSCEAAADLVFQTSPEDGDFLFSPYWIDSCAHLSGFILNGTDAVDSRNQVFVSHGWESLKFLESLKQTKKYQAYTRMQPIKDTKLMQGNVYVFDGDRLVGVASGVRFQAIPRKVLDLLLPPRNASASSRKQSSALASSSRPPRPILAPRSVSFKESKEIPVRGRNVTNRDNPQGSLVTNFVNLIQVETGCDIDDLTDNADFASLGCDSLMILTVTGKMREELELDISSRAFADHPTLGQFKAYLDTLDKGVGRALASPVSALSRSPSLVDCTGALSDDSASVSTPASSVNGDKSFDLRSIVRSTIASEMEIDLDEIIAAPDLQSLGLDSLMGLNILGCLREVTGMTIPNDLFTSCASLQGVERSLGLDLDKKPSAPVPAAAQQPVLSSYLPHRKATSVLLQGNQRTATRNLFMVPDGSGSATSYSAMDQIAPDWAVWGLFCPFLKTPSEYTCGIPGAAVKFIEEMKRRQPVGPYALAGWSVGGAIAFEIATQLVRGGDEVTHLVLIDAPCPLIMDPLPTNLPAWFAQQGLLGDDANNAAGKNMPSWLLPHFDASTQALADYQPTPLAQEKCPNVMAIWCEDGVCKTPSDPRPDPYPTGHALFLLDNRSDFGPNQWDTLLDGSRFQTRHMPGNHFTMMRGDLAKKLTTFVREALV</sequence>
<feature type="domain" description="Carrier" evidence="6">
    <location>
        <begin position="1363"/>
        <end position="1440"/>
    </location>
</feature>
<dbReference type="GO" id="GO:0006633">
    <property type="term" value="P:fatty acid biosynthetic process"/>
    <property type="evidence" value="ECO:0007669"/>
    <property type="project" value="TreeGrafter"/>
</dbReference>
<evidence type="ECO:0000256" key="3">
    <source>
        <dbReference type="ARBA" id="ARBA00022679"/>
    </source>
</evidence>